<dbReference type="PROSITE" id="PS51704">
    <property type="entry name" value="GP_PDE"/>
    <property type="match status" value="1"/>
</dbReference>
<sequence>MRIFAHRGNSSVYPENTMAAFRSALSVGAEGIETDVHLTKDGILVITHDEEISRVSDGKGQVKDMTLEELQRYDFGSWKGDAYKGEKIPTLIELLDLLKDTDLILNIEIKMGFVLYPGIEEKLLELIKAEGFLSRVIFSSFNHYSIALIKQLEPEAKTAPLYECGLFQPHEYAKTLGASFIHPSYRSMDPRLLEDLKKNSIGVNLWTVNDIQTAQYFNTLGIDGIITDHPEELIQALRRP</sequence>
<dbReference type="CDD" id="cd08563">
    <property type="entry name" value="GDPD_TtGDE_like"/>
    <property type="match status" value="1"/>
</dbReference>
<dbReference type="PANTHER" id="PTHR46211:SF1">
    <property type="entry name" value="GLYCEROPHOSPHODIESTER PHOSPHODIESTERASE, CYTOPLASMIC"/>
    <property type="match status" value="1"/>
</dbReference>
<dbReference type="Pfam" id="PF03009">
    <property type="entry name" value="GDPD"/>
    <property type="match status" value="1"/>
</dbReference>
<dbReference type="InterPro" id="IPR017946">
    <property type="entry name" value="PLC-like_Pdiesterase_TIM-brl"/>
</dbReference>
<proteinExistence type="predicted"/>
<accession>A0A1G8SRK4</accession>
<evidence type="ECO:0000259" key="1">
    <source>
        <dbReference type="PROSITE" id="PS51704"/>
    </source>
</evidence>
<evidence type="ECO:0000313" key="3">
    <source>
        <dbReference type="Proteomes" id="UP000183255"/>
    </source>
</evidence>
<dbReference type="InterPro" id="IPR030395">
    <property type="entry name" value="GP_PDE_dom"/>
</dbReference>
<organism evidence="2 3">
    <name type="scientific">Proteiniclasticum ruminis</name>
    <dbReference type="NCBI Taxonomy" id="398199"/>
    <lineage>
        <taxon>Bacteria</taxon>
        <taxon>Bacillati</taxon>
        <taxon>Bacillota</taxon>
        <taxon>Clostridia</taxon>
        <taxon>Eubacteriales</taxon>
        <taxon>Clostridiaceae</taxon>
        <taxon>Proteiniclasticum</taxon>
    </lineage>
</organism>
<dbReference type="Proteomes" id="UP000183255">
    <property type="component" value="Unassembled WGS sequence"/>
</dbReference>
<dbReference type="AlphaFoldDB" id="A0A1G8SRK4"/>
<dbReference type="PANTHER" id="PTHR46211">
    <property type="entry name" value="GLYCEROPHOSPHORYL DIESTER PHOSPHODIESTERASE"/>
    <property type="match status" value="1"/>
</dbReference>
<dbReference type="GO" id="GO:0006629">
    <property type="term" value="P:lipid metabolic process"/>
    <property type="evidence" value="ECO:0007669"/>
    <property type="project" value="InterPro"/>
</dbReference>
<reference evidence="2 3" key="1">
    <citation type="submission" date="2016-10" db="EMBL/GenBank/DDBJ databases">
        <authorList>
            <person name="de Groot N.N."/>
        </authorList>
    </citation>
    <scope>NUCLEOTIDE SEQUENCE [LARGE SCALE GENOMIC DNA]</scope>
    <source>
        <strain evidence="2 3">CGMCC 1.5058</strain>
    </source>
</reference>
<dbReference type="SUPFAM" id="SSF51695">
    <property type="entry name" value="PLC-like phosphodiesterases"/>
    <property type="match status" value="1"/>
</dbReference>
<gene>
    <name evidence="2" type="ORF">SAMN05421804_11353</name>
</gene>
<evidence type="ECO:0000313" key="2">
    <source>
        <dbReference type="EMBL" id="SDJ31851.1"/>
    </source>
</evidence>
<protein>
    <submittedName>
        <fullName evidence="2">Glycerophosphoryl diester phosphodiesterase</fullName>
    </submittedName>
</protein>
<dbReference type="Gene3D" id="3.20.20.190">
    <property type="entry name" value="Phosphatidylinositol (PI) phosphodiesterase"/>
    <property type="match status" value="1"/>
</dbReference>
<name>A0A1G8SRK4_9CLOT</name>
<dbReference type="GO" id="GO:0008081">
    <property type="term" value="F:phosphoric diester hydrolase activity"/>
    <property type="evidence" value="ECO:0007669"/>
    <property type="project" value="InterPro"/>
</dbReference>
<dbReference type="EMBL" id="FNDZ01000013">
    <property type="protein sequence ID" value="SDJ31851.1"/>
    <property type="molecule type" value="Genomic_DNA"/>
</dbReference>
<dbReference type="RefSeq" id="WP_031577449.1">
    <property type="nucleotide sequence ID" value="NZ_FNDZ01000013.1"/>
</dbReference>
<feature type="domain" description="GP-PDE" evidence="1">
    <location>
        <begin position="1"/>
        <end position="237"/>
    </location>
</feature>